<dbReference type="InterPro" id="IPR005650">
    <property type="entry name" value="BlaI_family"/>
</dbReference>
<dbReference type="RefSeq" id="WP_101630872.1">
    <property type="nucleotide sequence ID" value="NZ_JALXKR010000018.1"/>
</dbReference>
<keyword evidence="3" id="KW-0238">DNA-binding</keyword>
<protein>
    <submittedName>
        <fullName evidence="5">BlaI/MecI/CopY family transcriptional regulator</fullName>
    </submittedName>
</protein>
<dbReference type="GO" id="GO:0045892">
    <property type="term" value="P:negative regulation of DNA-templated transcription"/>
    <property type="evidence" value="ECO:0007669"/>
    <property type="project" value="InterPro"/>
</dbReference>
<dbReference type="SUPFAM" id="SSF46785">
    <property type="entry name" value="Winged helix' DNA-binding domain"/>
    <property type="match status" value="1"/>
</dbReference>
<name>A0AAP4C6G7_9MICC</name>
<organism evidence="5 6">
    <name type="scientific">Pseudoglutamicibacter cumminsii</name>
    <dbReference type="NCBI Taxonomy" id="156979"/>
    <lineage>
        <taxon>Bacteria</taxon>
        <taxon>Bacillati</taxon>
        <taxon>Actinomycetota</taxon>
        <taxon>Actinomycetes</taxon>
        <taxon>Micrococcales</taxon>
        <taxon>Micrococcaceae</taxon>
        <taxon>Pseudoglutamicibacter</taxon>
    </lineage>
</organism>
<keyword evidence="4" id="KW-0804">Transcription</keyword>
<dbReference type="GO" id="GO:0003677">
    <property type="term" value="F:DNA binding"/>
    <property type="evidence" value="ECO:0007669"/>
    <property type="project" value="UniProtKB-KW"/>
</dbReference>
<comment type="similarity">
    <text evidence="1">Belongs to the BlaI transcriptional regulatory family.</text>
</comment>
<dbReference type="InterPro" id="IPR036390">
    <property type="entry name" value="WH_DNA-bd_sf"/>
</dbReference>
<evidence type="ECO:0000256" key="1">
    <source>
        <dbReference type="ARBA" id="ARBA00011046"/>
    </source>
</evidence>
<evidence type="ECO:0000313" key="5">
    <source>
        <dbReference type="EMBL" id="MDK6274745.1"/>
    </source>
</evidence>
<accession>A0AAP4C6G7</accession>
<sequence length="124" mass="13504">MTPIRERGQLEREVLDLLRENASPMSARQLQDAFDEPAPAYTTIMTVLARLEKKGQVTRGGPSPRKTTFQAVHSDEDAASHGMLAALGQANDRKAALLAFAGNLDAADVALLNEAFNSKKRRKS</sequence>
<evidence type="ECO:0000313" key="6">
    <source>
        <dbReference type="Proteomes" id="UP001240483"/>
    </source>
</evidence>
<evidence type="ECO:0000256" key="4">
    <source>
        <dbReference type="ARBA" id="ARBA00023163"/>
    </source>
</evidence>
<dbReference type="Gene3D" id="1.10.10.10">
    <property type="entry name" value="Winged helix-like DNA-binding domain superfamily/Winged helix DNA-binding domain"/>
    <property type="match status" value="1"/>
</dbReference>
<evidence type="ECO:0000256" key="2">
    <source>
        <dbReference type="ARBA" id="ARBA00023015"/>
    </source>
</evidence>
<comment type="caution">
    <text evidence="5">The sequence shown here is derived from an EMBL/GenBank/DDBJ whole genome shotgun (WGS) entry which is preliminary data.</text>
</comment>
<keyword evidence="2" id="KW-0805">Transcription regulation</keyword>
<evidence type="ECO:0000256" key="3">
    <source>
        <dbReference type="ARBA" id="ARBA00023125"/>
    </source>
</evidence>
<dbReference type="AlphaFoldDB" id="A0AAP4C6G7"/>
<dbReference type="InterPro" id="IPR036388">
    <property type="entry name" value="WH-like_DNA-bd_sf"/>
</dbReference>
<proteinExistence type="inferred from homology"/>
<dbReference type="Proteomes" id="UP001240483">
    <property type="component" value="Unassembled WGS sequence"/>
</dbReference>
<gene>
    <name evidence="5" type="ORF">QP116_03120</name>
</gene>
<dbReference type="Pfam" id="PF03965">
    <property type="entry name" value="Penicillinase_R"/>
    <property type="match status" value="1"/>
</dbReference>
<reference evidence="5" key="1">
    <citation type="submission" date="2023-05" db="EMBL/GenBank/DDBJ databases">
        <title>Cataloging the Phylogenetic Diversity of Human Bladder Bacteria.</title>
        <authorList>
            <person name="Du J."/>
        </authorList>
    </citation>
    <scope>NUCLEOTIDE SEQUENCE</scope>
    <source>
        <strain evidence="5">UMB9978</strain>
    </source>
</reference>
<dbReference type="EMBL" id="JASODW010000002">
    <property type="protein sequence ID" value="MDK6274745.1"/>
    <property type="molecule type" value="Genomic_DNA"/>
</dbReference>